<dbReference type="PROSITE" id="PS50923">
    <property type="entry name" value="SUSHI"/>
    <property type="match status" value="2"/>
</dbReference>
<evidence type="ECO:0000256" key="7">
    <source>
        <dbReference type="ARBA" id="ARBA00023157"/>
    </source>
</evidence>
<keyword evidence="8" id="KW-0768">Sushi</keyword>
<dbReference type="PANTHER" id="PTHR45656">
    <property type="entry name" value="PROTEIN CBR-CLEC-78"/>
    <property type="match status" value="1"/>
</dbReference>
<dbReference type="OrthoDB" id="6127264at2759"/>
<evidence type="ECO:0000256" key="9">
    <source>
        <dbReference type="SAM" id="SignalP"/>
    </source>
</evidence>
<dbReference type="RefSeq" id="XP_035674833.1">
    <property type="nucleotide sequence ID" value="XM_035818940.1"/>
</dbReference>
<keyword evidence="3 9" id="KW-0732">Signal</keyword>
<evidence type="ECO:0000259" key="10">
    <source>
        <dbReference type="PROSITE" id="PS50923"/>
    </source>
</evidence>
<feature type="disulfide bond" evidence="8">
    <location>
        <begin position="209"/>
        <end position="236"/>
    </location>
</feature>
<feature type="domain" description="Sushi" evidence="10">
    <location>
        <begin position="124"/>
        <end position="181"/>
    </location>
</feature>
<feature type="disulfide bond" evidence="8">
    <location>
        <begin position="152"/>
        <end position="179"/>
    </location>
</feature>
<dbReference type="KEGG" id="bfo:118414707"/>
<keyword evidence="11" id="KW-1185">Reference proteome</keyword>
<dbReference type="PROSITE" id="PS50092">
    <property type="entry name" value="TSP1"/>
    <property type="match status" value="1"/>
</dbReference>
<dbReference type="InterPro" id="IPR035976">
    <property type="entry name" value="Sushi/SCR/CCP_sf"/>
</dbReference>
<sequence length="296" mass="30840">MRGREALLLTAAVLTLLLLIGHEVDGSGSRRRRRRRSTTSPPPVDCRWSSWSLFSSDCGNTCGGTRTYTRYRCRPAANGGADCVGDTQKTEPCPGTACQNGGQWNGASCTCPSGFYGSCCQTTLMCPPLDAPSNGQISSPVMTGGDVVYFSCDPGYTLLGSSSATCESSGSWSNNRPICQRGSCPALQVVPHGSMYGSMSTGSTMTFSCLPGYTLSGPSSITCTPQGVWSAQPPTCTAVQCPTLSPPSHGTISSVTAPSAGTWNSLQCDTSLVNQGPVHTVNCGTDSTNFNGQTFT</sequence>
<dbReference type="PANTHER" id="PTHR45656:SF4">
    <property type="entry name" value="PROTEIN CBR-CLEC-78"/>
    <property type="match status" value="1"/>
</dbReference>
<dbReference type="InterPro" id="IPR036383">
    <property type="entry name" value="TSP1_rpt_sf"/>
</dbReference>
<protein>
    <submittedName>
        <fullName evidence="12">E-selectin-like</fullName>
    </submittedName>
</protein>
<evidence type="ECO:0000256" key="2">
    <source>
        <dbReference type="ARBA" id="ARBA00007360"/>
    </source>
</evidence>
<comment type="caution">
    <text evidence="8">Lacks conserved residue(s) required for the propagation of feature annotation.</text>
</comment>
<dbReference type="InterPro" id="IPR000884">
    <property type="entry name" value="TSP1_rpt"/>
</dbReference>
<dbReference type="GO" id="GO:0005886">
    <property type="term" value="C:plasma membrane"/>
    <property type="evidence" value="ECO:0007669"/>
    <property type="project" value="UniProtKB-SubCell"/>
</dbReference>
<dbReference type="InterPro" id="IPR000436">
    <property type="entry name" value="Sushi_SCR_CCP_dom"/>
</dbReference>
<dbReference type="GeneID" id="118414707"/>
<reference evidence="12" key="2">
    <citation type="submission" date="2025-08" db="UniProtKB">
        <authorList>
            <consortium name="RefSeq"/>
        </authorList>
    </citation>
    <scope>IDENTIFICATION</scope>
    <source>
        <strain evidence="12">S238N-H82</strain>
        <tissue evidence="12">Testes</tissue>
    </source>
</reference>
<name>A0A9J7L2B9_BRAFL</name>
<dbReference type="InterPro" id="IPR000742">
    <property type="entry name" value="EGF"/>
</dbReference>
<gene>
    <name evidence="12" type="primary">LOC118414707</name>
</gene>
<dbReference type="GO" id="GO:0007155">
    <property type="term" value="P:cell adhesion"/>
    <property type="evidence" value="ECO:0007669"/>
    <property type="project" value="InterPro"/>
</dbReference>
<evidence type="ECO:0000256" key="3">
    <source>
        <dbReference type="ARBA" id="ARBA00022729"/>
    </source>
</evidence>
<dbReference type="Gene3D" id="2.10.70.10">
    <property type="entry name" value="Complement Module, domain 1"/>
    <property type="match status" value="2"/>
</dbReference>
<evidence type="ECO:0000313" key="12">
    <source>
        <dbReference type="RefSeq" id="XP_035674833.1"/>
    </source>
</evidence>
<dbReference type="InterPro" id="IPR002396">
    <property type="entry name" value="Selectin_superfamily"/>
</dbReference>
<feature type="chain" id="PRO_5039918129" evidence="9">
    <location>
        <begin position="27"/>
        <end position="296"/>
    </location>
</feature>
<dbReference type="SUPFAM" id="SSF57535">
    <property type="entry name" value="Complement control module/SCR domain"/>
    <property type="match status" value="2"/>
</dbReference>
<dbReference type="AlphaFoldDB" id="A0A9J7L2B9"/>
<dbReference type="SMART" id="SM00032">
    <property type="entry name" value="CCP"/>
    <property type="match status" value="2"/>
</dbReference>
<dbReference type="SUPFAM" id="SSF82895">
    <property type="entry name" value="TSP-1 type 1 repeat"/>
    <property type="match status" value="1"/>
</dbReference>
<dbReference type="SMART" id="SM00209">
    <property type="entry name" value="TSP1"/>
    <property type="match status" value="1"/>
</dbReference>
<dbReference type="PRINTS" id="PR00343">
    <property type="entry name" value="SELECTIN"/>
</dbReference>
<dbReference type="CDD" id="cd00033">
    <property type="entry name" value="CCP"/>
    <property type="match status" value="2"/>
</dbReference>
<evidence type="ECO:0000256" key="6">
    <source>
        <dbReference type="ARBA" id="ARBA00022837"/>
    </source>
</evidence>
<keyword evidence="6" id="KW-0106">Calcium</keyword>
<dbReference type="Proteomes" id="UP000001554">
    <property type="component" value="Chromosome 1"/>
</dbReference>
<evidence type="ECO:0000256" key="8">
    <source>
        <dbReference type="PROSITE-ProRule" id="PRU00302"/>
    </source>
</evidence>
<keyword evidence="4" id="KW-0430">Lectin</keyword>
<dbReference type="OMA" id="WSSWART"/>
<dbReference type="InterPro" id="IPR051277">
    <property type="entry name" value="SEZ6_CSMD_C4BPB_Regulators"/>
</dbReference>
<feature type="signal peptide" evidence="9">
    <location>
        <begin position="1"/>
        <end position="26"/>
    </location>
</feature>
<evidence type="ECO:0000313" key="11">
    <source>
        <dbReference type="Proteomes" id="UP000001554"/>
    </source>
</evidence>
<evidence type="ECO:0000256" key="5">
    <source>
        <dbReference type="ARBA" id="ARBA00022737"/>
    </source>
</evidence>
<comment type="similarity">
    <text evidence="2">Belongs to the selectin/LECAM family.</text>
</comment>
<accession>A0A9J7L2B9</accession>
<dbReference type="PROSITE" id="PS01186">
    <property type="entry name" value="EGF_2"/>
    <property type="match status" value="1"/>
</dbReference>
<feature type="domain" description="Sushi" evidence="10">
    <location>
        <begin position="182"/>
        <end position="238"/>
    </location>
</feature>
<dbReference type="Gene3D" id="2.20.100.10">
    <property type="entry name" value="Thrombospondin type-1 (TSP1) repeat"/>
    <property type="match status" value="1"/>
</dbReference>
<evidence type="ECO:0000256" key="1">
    <source>
        <dbReference type="ARBA" id="ARBA00004251"/>
    </source>
</evidence>
<dbReference type="Pfam" id="PF00084">
    <property type="entry name" value="Sushi"/>
    <property type="match status" value="2"/>
</dbReference>
<dbReference type="GO" id="GO:0030246">
    <property type="term" value="F:carbohydrate binding"/>
    <property type="evidence" value="ECO:0007669"/>
    <property type="project" value="UniProtKB-KW"/>
</dbReference>
<keyword evidence="5" id="KW-0677">Repeat</keyword>
<dbReference type="PROSITE" id="PS00022">
    <property type="entry name" value="EGF_1"/>
    <property type="match status" value="1"/>
</dbReference>
<comment type="subcellular location">
    <subcellularLocation>
        <location evidence="1">Cell membrane</location>
        <topology evidence="1">Single-pass type I membrane protein</topology>
    </subcellularLocation>
</comment>
<organism evidence="11 12">
    <name type="scientific">Branchiostoma floridae</name>
    <name type="common">Florida lancelet</name>
    <name type="synonym">Amphioxus</name>
    <dbReference type="NCBI Taxonomy" id="7739"/>
    <lineage>
        <taxon>Eukaryota</taxon>
        <taxon>Metazoa</taxon>
        <taxon>Chordata</taxon>
        <taxon>Cephalochordata</taxon>
        <taxon>Leptocardii</taxon>
        <taxon>Amphioxiformes</taxon>
        <taxon>Branchiostomatidae</taxon>
        <taxon>Branchiostoma</taxon>
    </lineage>
</organism>
<reference evidence="11" key="1">
    <citation type="journal article" date="2020" name="Nat. Ecol. Evol.">
        <title>Deeply conserved synteny resolves early events in vertebrate evolution.</title>
        <authorList>
            <person name="Simakov O."/>
            <person name="Marletaz F."/>
            <person name="Yue J.X."/>
            <person name="O'Connell B."/>
            <person name="Jenkins J."/>
            <person name="Brandt A."/>
            <person name="Calef R."/>
            <person name="Tung C.H."/>
            <person name="Huang T.K."/>
            <person name="Schmutz J."/>
            <person name="Satoh N."/>
            <person name="Yu J.K."/>
            <person name="Putnam N.H."/>
            <person name="Green R.E."/>
            <person name="Rokhsar D.S."/>
        </authorList>
    </citation>
    <scope>NUCLEOTIDE SEQUENCE [LARGE SCALE GENOMIC DNA]</scope>
    <source>
        <strain evidence="11">S238N-H82</strain>
    </source>
</reference>
<evidence type="ECO:0000256" key="4">
    <source>
        <dbReference type="ARBA" id="ARBA00022734"/>
    </source>
</evidence>
<keyword evidence="7 8" id="KW-1015">Disulfide bond</keyword>
<proteinExistence type="inferred from homology"/>